<dbReference type="SUPFAM" id="SSF89796">
    <property type="entry name" value="CoA-transferase family III (CaiB/BaiF)"/>
    <property type="match status" value="1"/>
</dbReference>
<evidence type="ECO:0000313" key="3">
    <source>
        <dbReference type="Proteomes" id="UP000267430"/>
    </source>
</evidence>
<keyword evidence="3" id="KW-1185">Reference proteome</keyword>
<organism evidence="2 3">
    <name type="scientific">Peribacillus cavernae</name>
    <dbReference type="NCBI Taxonomy" id="1674310"/>
    <lineage>
        <taxon>Bacteria</taxon>
        <taxon>Bacillati</taxon>
        <taxon>Bacillota</taxon>
        <taxon>Bacilli</taxon>
        <taxon>Bacillales</taxon>
        <taxon>Bacillaceae</taxon>
        <taxon>Peribacillus</taxon>
    </lineage>
</organism>
<dbReference type="AlphaFoldDB" id="A0A433HFJ4"/>
<dbReference type="RefSeq" id="WP_126866322.1">
    <property type="nucleotide sequence ID" value="NZ_JAUSTX010000009.1"/>
</dbReference>
<dbReference type="Pfam" id="PF02515">
    <property type="entry name" value="CoA_transf_3"/>
    <property type="match status" value="1"/>
</dbReference>
<name>A0A433HFJ4_9BACI</name>
<dbReference type="PANTHER" id="PTHR48207">
    <property type="entry name" value="SUCCINATE--HYDROXYMETHYLGLUTARATE COA-TRANSFERASE"/>
    <property type="match status" value="1"/>
</dbReference>
<dbReference type="Gene3D" id="3.30.1540.10">
    <property type="entry name" value="formyl-coa transferase, domain 3"/>
    <property type="match status" value="1"/>
</dbReference>
<dbReference type="OrthoDB" id="9797653at2"/>
<proteinExistence type="predicted"/>
<gene>
    <name evidence="2" type="ORF">ELQ35_17060</name>
</gene>
<evidence type="ECO:0000313" key="2">
    <source>
        <dbReference type="EMBL" id="RUQ27068.1"/>
    </source>
</evidence>
<dbReference type="GO" id="GO:0008410">
    <property type="term" value="F:CoA-transferase activity"/>
    <property type="evidence" value="ECO:0007669"/>
    <property type="project" value="TreeGrafter"/>
</dbReference>
<sequence length="394" mass="43743">MLPLEGITVVSLEQAVAAPFATRQLADLGARVIKIERPNTGDFARNYDTTVHGMSSHFVWLNRSKESVCLDLKQEESTIILDKILSEADVFVQNLAPGAVDRLGFSPSVLKERYPQLIICGISGYGSYGSYRDKKAYDLLIQCEAGLVSITGTEDNPSKSGISIADIAAGMYAYTGILTALLARHKTKKGTVIEVSMLEALAEWMGYPLYYSDYGGTDPKRTGSSHATIYPYGPFKTGDNKLVFMGIQNEREWAYFCEEVLENPELAIDSQFNSNSMRVSNRDLLKPIIDNAFQKLNSVQVIDLLGKARIANARLNTINDLANHPQLRERNRWREVHSPVGTLKALLPPVTFEDIDVIMNPIPQVGEHTESVLKEFGFGIETLQQSKKTDAFQN</sequence>
<evidence type="ECO:0000256" key="1">
    <source>
        <dbReference type="ARBA" id="ARBA00022679"/>
    </source>
</evidence>
<reference evidence="2 3" key="1">
    <citation type="submission" date="2018-12" db="EMBL/GenBank/DDBJ databases">
        <title>Bacillus chawlae sp. nov., Bacillus glennii sp. nov., and Bacillus saganii sp. nov. Isolated from the Vehicle Assembly Building at Kennedy Space Center where the Viking Spacecraft were Assembled.</title>
        <authorList>
            <person name="Seuylemezian A."/>
            <person name="Vaishampayan P."/>
        </authorList>
    </citation>
    <scope>NUCLEOTIDE SEQUENCE [LARGE SCALE GENOMIC DNA]</scope>
    <source>
        <strain evidence="2 3">L5</strain>
    </source>
</reference>
<dbReference type="InterPro" id="IPR003673">
    <property type="entry name" value="CoA-Trfase_fam_III"/>
</dbReference>
<dbReference type="EMBL" id="RYZZ01000030">
    <property type="protein sequence ID" value="RUQ27068.1"/>
    <property type="molecule type" value="Genomic_DNA"/>
</dbReference>
<dbReference type="Proteomes" id="UP000267430">
    <property type="component" value="Unassembled WGS sequence"/>
</dbReference>
<dbReference type="Gene3D" id="3.40.50.10540">
    <property type="entry name" value="Crotonobetainyl-coa:carnitine coa-transferase, domain 1"/>
    <property type="match status" value="1"/>
</dbReference>
<dbReference type="InterPro" id="IPR044855">
    <property type="entry name" value="CoA-Trfase_III_dom3_sf"/>
</dbReference>
<dbReference type="PANTHER" id="PTHR48207:SF3">
    <property type="entry name" value="SUCCINATE--HYDROXYMETHYLGLUTARATE COA-TRANSFERASE"/>
    <property type="match status" value="1"/>
</dbReference>
<protein>
    <submittedName>
        <fullName evidence="2">CoA transferase</fullName>
    </submittedName>
</protein>
<keyword evidence="1 2" id="KW-0808">Transferase</keyword>
<dbReference type="InterPro" id="IPR050483">
    <property type="entry name" value="CoA-transferase_III_domain"/>
</dbReference>
<comment type="caution">
    <text evidence="2">The sequence shown here is derived from an EMBL/GenBank/DDBJ whole genome shotgun (WGS) entry which is preliminary data.</text>
</comment>
<accession>A0A433HFJ4</accession>
<dbReference type="InterPro" id="IPR023606">
    <property type="entry name" value="CoA-Trfase_III_dom_1_sf"/>
</dbReference>